<dbReference type="GO" id="GO:0004180">
    <property type="term" value="F:carboxypeptidase activity"/>
    <property type="evidence" value="ECO:0007669"/>
    <property type="project" value="UniProtKB-KW"/>
</dbReference>
<dbReference type="SUPFAM" id="SSF55166">
    <property type="entry name" value="Hedgehog/DD-peptidase"/>
    <property type="match status" value="1"/>
</dbReference>
<feature type="domain" description="Peptidase M15A C-terminal" evidence="3">
    <location>
        <begin position="246"/>
        <end position="279"/>
    </location>
</feature>
<dbReference type="Proteomes" id="UP001595379">
    <property type="component" value="Unassembled WGS sequence"/>
</dbReference>
<evidence type="ECO:0000259" key="3">
    <source>
        <dbReference type="Pfam" id="PF08291"/>
    </source>
</evidence>
<name>A0ABV7A0M4_9PROT</name>
<dbReference type="RefSeq" id="WP_343163138.1">
    <property type="nucleotide sequence ID" value="NZ_JBHRSV010000028.1"/>
</dbReference>
<evidence type="ECO:0000256" key="2">
    <source>
        <dbReference type="SAM" id="SignalP"/>
    </source>
</evidence>
<protein>
    <submittedName>
        <fullName evidence="4">D-Ala-D-Ala carboxypeptidase family metallohydrolase</fullName>
    </submittedName>
</protein>
<dbReference type="InterPro" id="IPR013230">
    <property type="entry name" value="Peptidase_M15A_C"/>
</dbReference>
<feature type="chain" id="PRO_5045258452" evidence="2">
    <location>
        <begin position="25"/>
        <end position="353"/>
    </location>
</feature>
<dbReference type="InterPro" id="IPR009045">
    <property type="entry name" value="Zn_M74/Hedgehog-like"/>
</dbReference>
<organism evidence="4 5">
    <name type="scientific">Hyphobacterium vulgare</name>
    <dbReference type="NCBI Taxonomy" id="1736751"/>
    <lineage>
        <taxon>Bacteria</taxon>
        <taxon>Pseudomonadati</taxon>
        <taxon>Pseudomonadota</taxon>
        <taxon>Alphaproteobacteria</taxon>
        <taxon>Maricaulales</taxon>
        <taxon>Maricaulaceae</taxon>
        <taxon>Hyphobacterium</taxon>
    </lineage>
</organism>
<evidence type="ECO:0000256" key="1">
    <source>
        <dbReference type="SAM" id="MobiDB-lite"/>
    </source>
</evidence>
<keyword evidence="4" id="KW-0121">Carboxypeptidase</keyword>
<keyword evidence="2" id="KW-0732">Signal</keyword>
<gene>
    <name evidence="4" type="ORF">ACFOOR_13635</name>
</gene>
<feature type="signal peptide" evidence="2">
    <location>
        <begin position="1"/>
        <end position="24"/>
    </location>
</feature>
<feature type="compositionally biased region" description="Acidic residues" evidence="1">
    <location>
        <begin position="58"/>
        <end position="73"/>
    </location>
</feature>
<dbReference type="Pfam" id="PF08291">
    <property type="entry name" value="Peptidase_M15_3"/>
    <property type="match status" value="1"/>
</dbReference>
<sequence length="353" mass="38151">MKRLSYGLSLAVLAVCGAGLPACGAPPERETTIASGDAAPEFTTTRLSSQGPAIAEADVSEEAASEADTAENAESERGVPAETLSIDGKELPFTTWHHLAMPGETVTFEADAPIELFVDGEKLGDAAEQHEWTAPDAPGTFEVRLVDEMGDARDIALFVMAPLDGATVMEGYRIGEYPQNAPAGLIRLTQEDLDVPVSPSFTIGQFICKQQPGHWPKFVLVSPNLLRRLEAVLTEMQTDDLTEAESLFVMSGYRTPFYNTAIRSARLSRHMYGDAADIYPDVIGNDAVMDDLDGDGRITRADAEFLYDYAEDLFAEKDLPEGGIGAYDANAVHGPFVHIDGRGTRARWGRYGS</sequence>
<dbReference type="EMBL" id="JBHRSV010000028">
    <property type="protein sequence ID" value="MFC2927153.1"/>
    <property type="molecule type" value="Genomic_DNA"/>
</dbReference>
<evidence type="ECO:0000313" key="5">
    <source>
        <dbReference type="Proteomes" id="UP001595379"/>
    </source>
</evidence>
<keyword evidence="5" id="KW-1185">Reference proteome</keyword>
<keyword evidence="4" id="KW-0378">Hydrolase</keyword>
<evidence type="ECO:0000313" key="4">
    <source>
        <dbReference type="EMBL" id="MFC2927153.1"/>
    </source>
</evidence>
<dbReference type="Gene3D" id="3.30.1380.10">
    <property type="match status" value="1"/>
</dbReference>
<keyword evidence="4" id="KW-0645">Protease</keyword>
<comment type="caution">
    <text evidence="4">The sequence shown here is derived from an EMBL/GenBank/DDBJ whole genome shotgun (WGS) entry which is preliminary data.</text>
</comment>
<feature type="region of interest" description="Disordered" evidence="1">
    <location>
        <begin position="47"/>
        <end position="79"/>
    </location>
</feature>
<reference evidence="5" key="1">
    <citation type="journal article" date="2019" name="Int. J. Syst. Evol. Microbiol.">
        <title>The Global Catalogue of Microorganisms (GCM) 10K type strain sequencing project: providing services to taxonomists for standard genome sequencing and annotation.</title>
        <authorList>
            <consortium name="The Broad Institute Genomics Platform"/>
            <consortium name="The Broad Institute Genome Sequencing Center for Infectious Disease"/>
            <person name="Wu L."/>
            <person name="Ma J."/>
        </authorList>
    </citation>
    <scope>NUCLEOTIDE SEQUENCE [LARGE SCALE GENOMIC DNA]</scope>
    <source>
        <strain evidence="5">KCTC 52487</strain>
    </source>
</reference>
<accession>A0ABV7A0M4</accession>
<proteinExistence type="predicted"/>